<dbReference type="RefSeq" id="WP_188026600.1">
    <property type="nucleotide sequence ID" value="NZ_JACHGR010000005.1"/>
</dbReference>
<dbReference type="Proteomes" id="UP000585721">
    <property type="component" value="Unassembled WGS sequence"/>
</dbReference>
<keyword evidence="1" id="KW-0732">Signal</keyword>
<dbReference type="Pfam" id="PF06804">
    <property type="entry name" value="Lipoprotein_18"/>
    <property type="match status" value="2"/>
</dbReference>
<evidence type="ECO:0000256" key="1">
    <source>
        <dbReference type="SAM" id="SignalP"/>
    </source>
</evidence>
<feature type="chain" id="PRO_5032960733" evidence="1">
    <location>
        <begin position="24"/>
        <end position="509"/>
    </location>
</feature>
<comment type="caution">
    <text evidence="2">The sequence shown here is derived from an EMBL/GenBank/DDBJ whole genome shotgun (WGS) entry which is preliminary data.</text>
</comment>
<gene>
    <name evidence="2" type="ORF">HNR75_001778</name>
</gene>
<evidence type="ECO:0000313" key="2">
    <source>
        <dbReference type="EMBL" id="MBB6055860.1"/>
    </source>
</evidence>
<dbReference type="Gene3D" id="3.30.530.50">
    <property type="match status" value="1"/>
</dbReference>
<dbReference type="AlphaFoldDB" id="A0A841GM62"/>
<dbReference type="InterPro" id="IPR042268">
    <property type="entry name" value="BamC_C"/>
</dbReference>
<sequence length="509" mass="56190">MQNKKMKLSLLPYSILCVCVLSACSSEVEKKQANRDFDYTAAVLHPQLKTPAPLQAPSFSQEYQLPVETRKGALAEEVDVRPPEQIMPFITSSRADSSRNTLMLWFSARTLNQQIDDDVWAWLNGYLAANKIPVTRRDEVNKVIETGPVAVTFEGEKEDDIPPAPAQHFRFQVRSDQSTHRAGLMVKWLRSADDQQATPTIFEQRRYATRLLNNVSAYADTHSRNTYTTSSSGPIQLVLGEDSSGSKAIVAQNSFVNTWQWLLTALPKAGLPIEQSSQSQGLIVFNYEGDASVSMLQVLTFWEPVEETDGLALSSGKYRLQLADRGNETSITLLDDSNKPVLASAVEKLYQRLQKYSNVAPVVIADTAGTGAQKVAAQPQPEAISQPIHLVKTKDAWVADAPADQVLSRMSAELSQLGWVIKQTNTAAQRIDAEYTVPEGSLLDAFAIWKPLAPYYKGLESGSYIFQLTQLEKGTQVELLTPAQQAVPAATADQVYQALAKKLQVKAKE</sequence>
<keyword evidence="3" id="KW-1185">Reference proteome</keyword>
<dbReference type="EMBL" id="JACHGR010000005">
    <property type="protein sequence ID" value="MBB6055860.1"/>
    <property type="molecule type" value="Genomic_DNA"/>
</dbReference>
<feature type="signal peptide" evidence="1">
    <location>
        <begin position="1"/>
        <end position="23"/>
    </location>
</feature>
<name>A0A841GM62_9GAMM</name>
<proteinExistence type="predicted"/>
<accession>A0A841GM62</accession>
<dbReference type="InterPro" id="IPR010653">
    <property type="entry name" value="NlpB/DapX"/>
</dbReference>
<dbReference type="Gene3D" id="3.30.310.170">
    <property type="entry name" value="Outer membrane protein assembly factor BamC"/>
    <property type="match status" value="2"/>
</dbReference>
<dbReference type="PROSITE" id="PS51257">
    <property type="entry name" value="PROKAR_LIPOPROTEIN"/>
    <property type="match status" value="1"/>
</dbReference>
<reference evidence="2 3" key="1">
    <citation type="submission" date="2020-08" db="EMBL/GenBank/DDBJ databases">
        <title>Genomic Encyclopedia of Type Strains, Phase IV (KMG-IV): sequencing the most valuable type-strain genomes for metagenomic binning, comparative biology and taxonomic classification.</title>
        <authorList>
            <person name="Goeker M."/>
        </authorList>
    </citation>
    <scope>NUCLEOTIDE SEQUENCE [LARGE SCALE GENOMIC DNA]</scope>
    <source>
        <strain evidence="2 3">DSM 22975</strain>
    </source>
</reference>
<organism evidence="2 3">
    <name type="scientific">Tolumonas osonensis</name>
    <dbReference type="NCBI Taxonomy" id="675874"/>
    <lineage>
        <taxon>Bacteria</taxon>
        <taxon>Pseudomonadati</taxon>
        <taxon>Pseudomonadota</taxon>
        <taxon>Gammaproteobacteria</taxon>
        <taxon>Aeromonadales</taxon>
        <taxon>Aeromonadaceae</taxon>
        <taxon>Tolumonas</taxon>
    </lineage>
</organism>
<evidence type="ECO:0000313" key="3">
    <source>
        <dbReference type="Proteomes" id="UP000585721"/>
    </source>
</evidence>
<protein>
    <submittedName>
        <fullName evidence="2">Outer membrane protein assembly factor BamC</fullName>
    </submittedName>
</protein>